<dbReference type="AlphaFoldDB" id="A0AAV2QF35"/>
<protein>
    <submittedName>
        <fullName evidence="2">Uncharacterized protein</fullName>
    </submittedName>
</protein>
<gene>
    <name evidence="2" type="ORF">MNOR_LOCUS10519</name>
</gene>
<keyword evidence="1" id="KW-0472">Membrane</keyword>
<feature type="transmembrane region" description="Helical" evidence="1">
    <location>
        <begin position="145"/>
        <end position="168"/>
    </location>
</feature>
<proteinExistence type="predicted"/>
<evidence type="ECO:0000256" key="1">
    <source>
        <dbReference type="SAM" id="Phobius"/>
    </source>
</evidence>
<evidence type="ECO:0000313" key="3">
    <source>
        <dbReference type="Proteomes" id="UP001497623"/>
    </source>
</evidence>
<keyword evidence="1" id="KW-1133">Transmembrane helix</keyword>
<sequence>TDVYFVHGQSTVDLQLFSWEELLPTFNIDKTTLHFSWTELGIQCDLSRDMISSNKYLPANQEHFISFEITKYSTIIVKSKSIMLLSTNTGNYPNKFTASGQAGGFLLTHILHTNISKNDNVILAVPISTKSTEEDDIDSSIFTDVLLYLFIISLLVNLALITGLTFCLNRRKHNMEKVE</sequence>
<dbReference type="EMBL" id="CAXKWB010005333">
    <property type="protein sequence ID" value="CAL4077864.1"/>
    <property type="molecule type" value="Genomic_DNA"/>
</dbReference>
<organism evidence="2 3">
    <name type="scientific">Meganyctiphanes norvegica</name>
    <name type="common">Northern krill</name>
    <name type="synonym">Thysanopoda norvegica</name>
    <dbReference type="NCBI Taxonomy" id="48144"/>
    <lineage>
        <taxon>Eukaryota</taxon>
        <taxon>Metazoa</taxon>
        <taxon>Ecdysozoa</taxon>
        <taxon>Arthropoda</taxon>
        <taxon>Crustacea</taxon>
        <taxon>Multicrustacea</taxon>
        <taxon>Malacostraca</taxon>
        <taxon>Eumalacostraca</taxon>
        <taxon>Eucarida</taxon>
        <taxon>Euphausiacea</taxon>
        <taxon>Euphausiidae</taxon>
        <taxon>Meganyctiphanes</taxon>
    </lineage>
</organism>
<keyword evidence="1" id="KW-0812">Transmembrane</keyword>
<reference evidence="2 3" key="1">
    <citation type="submission" date="2024-05" db="EMBL/GenBank/DDBJ databases">
        <authorList>
            <person name="Wallberg A."/>
        </authorList>
    </citation>
    <scope>NUCLEOTIDE SEQUENCE [LARGE SCALE GENOMIC DNA]</scope>
</reference>
<feature type="non-terminal residue" evidence="2">
    <location>
        <position position="179"/>
    </location>
</feature>
<dbReference type="Proteomes" id="UP001497623">
    <property type="component" value="Unassembled WGS sequence"/>
</dbReference>
<name>A0AAV2QF35_MEGNR</name>
<comment type="caution">
    <text evidence="2">The sequence shown here is derived from an EMBL/GenBank/DDBJ whole genome shotgun (WGS) entry which is preliminary data.</text>
</comment>
<feature type="non-terminal residue" evidence="2">
    <location>
        <position position="1"/>
    </location>
</feature>
<evidence type="ECO:0000313" key="2">
    <source>
        <dbReference type="EMBL" id="CAL4077864.1"/>
    </source>
</evidence>
<keyword evidence="3" id="KW-1185">Reference proteome</keyword>
<accession>A0AAV2QF35</accession>